<feature type="compositionally biased region" description="Basic and acidic residues" evidence="1">
    <location>
        <begin position="33"/>
        <end position="43"/>
    </location>
</feature>
<protein>
    <submittedName>
        <fullName evidence="2">Uncharacterized protein</fullName>
    </submittedName>
</protein>
<organism evidence="2 3">
    <name type="scientific">Parelaphostrongylus tenuis</name>
    <name type="common">Meningeal worm</name>
    <dbReference type="NCBI Taxonomy" id="148309"/>
    <lineage>
        <taxon>Eukaryota</taxon>
        <taxon>Metazoa</taxon>
        <taxon>Ecdysozoa</taxon>
        <taxon>Nematoda</taxon>
        <taxon>Chromadorea</taxon>
        <taxon>Rhabditida</taxon>
        <taxon>Rhabditina</taxon>
        <taxon>Rhabditomorpha</taxon>
        <taxon>Strongyloidea</taxon>
        <taxon>Metastrongylidae</taxon>
        <taxon>Parelaphostrongylus</taxon>
    </lineage>
</organism>
<dbReference type="AlphaFoldDB" id="A0AAD5QR93"/>
<gene>
    <name evidence="2" type="ORF">KIN20_018113</name>
</gene>
<evidence type="ECO:0000256" key="1">
    <source>
        <dbReference type="SAM" id="MobiDB-lite"/>
    </source>
</evidence>
<dbReference type="EMBL" id="JAHQIW010003604">
    <property type="protein sequence ID" value="KAJ1359397.1"/>
    <property type="molecule type" value="Genomic_DNA"/>
</dbReference>
<sequence length="52" mass="5853">MFEDFSRLHDVVEEEDTDRVATGITSHAFAENLEEKKGSHSDGSRGVPRTYV</sequence>
<proteinExistence type="predicted"/>
<feature type="region of interest" description="Disordered" evidence="1">
    <location>
        <begin position="31"/>
        <end position="52"/>
    </location>
</feature>
<evidence type="ECO:0000313" key="3">
    <source>
        <dbReference type="Proteomes" id="UP001196413"/>
    </source>
</evidence>
<reference evidence="2" key="1">
    <citation type="submission" date="2021-06" db="EMBL/GenBank/DDBJ databases">
        <title>Parelaphostrongylus tenuis whole genome reference sequence.</title>
        <authorList>
            <person name="Garwood T.J."/>
            <person name="Larsen P.A."/>
            <person name="Fountain-Jones N.M."/>
            <person name="Garbe J.R."/>
            <person name="Macchietto M.G."/>
            <person name="Kania S.A."/>
            <person name="Gerhold R.W."/>
            <person name="Richards J.E."/>
            <person name="Wolf T.M."/>
        </authorList>
    </citation>
    <scope>NUCLEOTIDE SEQUENCE</scope>
    <source>
        <strain evidence="2">MNPRO001-30</strain>
        <tissue evidence="2">Meninges</tissue>
    </source>
</reference>
<name>A0AAD5QR93_PARTN</name>
<comment type="caution">
    <text evidence="2">The sequence shown here is derived from an EMBL/GenBank/DDBJ whole genome shotgun (WGS) entry which is preliminary data.</text>
</comment>
<keyword evidence="3" id="KW-1185">Reference proteome</keyword>
<evidence type="ECO:0000313" key="2">
    <source>
        <dbReference type="EMBL" id="KAJ1359397.1"/>
    </source>
</evidence>
<dbReference type="Proteomes" id="UP001196413">
    <property type="component" value="Unassembled WGS sequence"/>
</dbReference>
<accession>A0AAD5QR93</accession>